<proteinExistence type="predicted"/>
<comment type="caution">
    <text evidence="1">The sequence shown here is derived from an EMBL/GenBank/DDBJ whole genome shotgun (WGS) entry which is preliminary data.</text>
</comment>
<keyword evidence="2" id="KW-1185">Reference proteome</keyword>
<reference evidence="1" key="1">
    <citation type="journal article" date="2023" name="GigaByte">
        <title>Genome assembly of the bearded iris, Iris pallida Lam.</title>
        <authorList>
            <person name="Bruccoleri R.E."/>
            <person name="Oakeley E.J."/>
            <person name="Faust A.M.E."/>
            <person name="Altorfer M."/>
            <person name="Dessus-Babus S."/>
            <person name="Burckhardt D."/>
            <person name="Oertli M."/>
            <person name="Naumann U."/>
            <person name="Petersen F."/>
            <person name="Wong J."/>
        </authorList>
    </citation>
    <scope>NUCLEOTIDE SEQUENCE</scope>
    <source>
        <strain evidence="1">GSM-AAB239-AS_SAM_17_03QT</strain>
    </source>
</reference>
<dbReference type="AlphaFoldDB" id="A0AAX6I394"/>
<gene>
    <name evidence="1" type="ORF">M6B38_276230</name>
</gene>
<sequence>MADLTAKWWRARGTKRGSSRGVSAGVGVAARGGGEEGLGGAENGTWCSRSKTIAYSRGICRLATSAAAEERSRKSEESIARRCYRAWRGLLALGR</sequence>
<accession>A0AAX6I394</accession>
<evidence type="ECO:0000313" key="2">
    <source>
        <dbReference type="Proteomes" id="UP001140949"/>
    </source>
</evidence>
<evidence type="ECO:0000313" key="1">
    <source>
        <dbReference type="EMBL" id="KAJ6847780.1"/>
    </source>
</evidence>
<dbReference type="Proteomes" id="UP001140949">
    <property type="component" value="Unassembled WGS sequence"/>
</dbReference>
<name>A0AAX6I394_IRIPA</name>
<organism evidence="1 2">
    <name type="scientific">Iris pallida</name>
    <name type="common">Sweet iris</name>
    <dbReference type="NCBI Taxonomy" id="29817"/>
    <lineage>
        <taxon>Eukaryota</taxon>
        <taxon>Viridiplantae</taxon>
        <taxon>Streptophyta</taxon>
        <taxon>Embryophyta</taxon>
        <taxon>Tracheophyta</taxon>
        <taxon>Spermatophyta</taxon>
        <taxon>Magnoliopsida</taxon>
        <taxon>Liliopsida</taxon>
        <taxon>Asparagales</taxon>
        <taxon>Iridaceae</taxon>
        <taxon>Iridoideae</taxon>
        <taxon>Irideae</taxon>
        <taxon>Iris</taxon>
    </lineage>
</organism>
<dbReference type="EMBL" id="JANAVB010004823">
    <property type="protein sequence ID" value="KAJ6847780.1"/>
    <property type="molecule type" value="Genomic_DNA"/>
</dbReference>
<protein>
    <submittedName>
        <fullName evidence="1">Extensin</fullName>
    </submittedName>
</protein>
<reference evidence="1" key="2">
    <citation type="submission" date="2023-04" db="EMBL/GenBank/DDBJ databases">
        <authorList>
            <person name="Bruccoleri R.E."/>
            <person name="Oakeley E.J."/>
            <person name="Faust A.-M."/>
            <person name="Dessus-Babus S."/>
            <person name="Altorfer M."/>
            <person name="Burckhardt D."/>
            <person name="Oertli M."/>
            <person name="Naumann U."/>
            <person name="Petersen F."/>
            <person name="Wong J."/>
        </authorList>
    </citation>
    <scope>NUCLEOTIDE SEQUENCE</scope>
    <source>
        <strain evidence="1">GSM-AAB239-AS_SAM_17_03QT</strain>
        <tissue evidence="1">Leaf</tissue>
    </source>
</reference>